<dbReference type="InterPro" id="IPR023753">
    <property type="entry name" value="FAD/NAD-binding_dom"/>
</dbReference>
<evidence type="ECO:0000256" key="1">
    <source>
        <dbReference type="ARBA" id="ARBA00001917"/>
    </source>
</evidence>
<dbReference type="CDD" id="cd02930">
    <property type="entry name" value="DCR_FMN"/>
    <property type="match status" value="1"/>
</dbReference>
<dbReference type="EC" id="1.3.1.34" evidence="12"/>
<name>A0ABV1RIC0_9ALTE</name>
<evidence type="ECO:0000256" key="4">
    <source>
        <dbReference type="ARBA" id="ARBA00022630"/>
    </source>
</evidence>
<dbReference type="PRINTS" id="PR00368">
    <property type="entry name" value="FADPNR"/>
</dbReference>
<accession>A0ABV1RIC0</accession>
<dbReference type="InterPro" id="IPR013785">
    <property type="entry name" value="Aldolase_TIM"/>
</dbReference>
<dbReference type="Pfam" id="PF07992">
    <property type="entry name" value="Pyr_redox_2"/>
    <property type="match status" value="1"/>
</dbReference>
<gene>
    <name evidence="12" type="ORF">ABS311_11345</name>
</gene>
<evidence type="ECO:0000256" key="2">
    <source>
        <dbReference type="ARBA" id="ARBA00001966"/>
    </source>
</evidence>
<organism evidence="12 13">
    <name type="scientific">Catenovulum sediminis</name>
    <dbReference type="NCBI Taxonomy" id="1740262"/>
    <lineage>
        <taxon>Bacteria</taxon>
        <taxon>Pseudomonadati</taxon>
        <taxon>Pseudomonadota</taxon>
        <taxon>Gammaproteobacteria</taxon>
        <taxon>Alteromonadales</taxon>
        <taxon>Alteromonadaceae</taxon>
        <taxon>Catenovulum</taxon>
    </lineage>
</organism>
<dbReference type="Gene3D" id="3.40.50.720">
    <property type="entry name" value="NAD(P)-binding Rossmann-like Domain"/>
    <property type="match status" value="1"/>
</dbReference>
<evidence type="ECO:0000256" key="9">
    <source>
        <dbReference type="ARBA" id="ARBA00023014"/>
    </source>
</evidence>
<feature type="domain" description="FAD/NAD(P)-binding" evidence="11">
    <location>
        <begin position="376"/>
        <end position="633"/>
    </location>
</feature>
<comment type="cofactor">
    <cofactor evidence="2">
        <name>[4Fe-4S] cluster</name>
        <dbReference type="ChEBI" id="CHEBI:49883"/>
    </cofactor>
</comment>
<evidence type="ECO:0000313" key="13">
    <source>
        <dbReference type="Proteomes" id="UP001467690"/>
    </source>
</evidence>
<keyword evidence="8" id="KW-0408">Iron</keyword>
<evidence type="ECO:0000256" key="8">
    <source>
        <dbReference type="ARBA" id="ARBA00023004"/>
    </source>
</evidence>
<sequence length="676" mass="74619">MHYPHLFRSLELKHGFLKNRIVMGSMHTNLEEQKKGFDKLAVFYKERAQAGVGLIVTGGISPNDEGVLAPGQAQMRLPEDVANHRLVTSAVHQVGGKICMQLLHAGRYGFHQNIVAPSALQASINRYAPRELTPEEIEKQIDDFVHSARLAQQAGYDGIEIMGSEGYLINQFIVLRTNQRTDAWGGDYINRCRFALEIIRRIRSVVSRDFIVIYRLSMLDLVEGGSSREEVLSLAQWVEQAGVDIVNTGIGWHEARVPTIAAMVPRGAFSQITKIVKQVVNIPVMTSNRINMPATAEQIILEDKADLISMARPFLADSEWVEKARNGQDNSINTCIACNQACLDKVFVGEVASCLVNPRAARETQLNFQLAKQQKKILVVGGGVAGMAFAKYAAQRGHKVCLVEKQAQLGGQLNYAKQIPGKSEFNETLRYFATQLAQLKVELQLNTDAQSIDLRSYDEIILATGVEARIPAIKGIEQAIQSKKAVTYAQLLAGEVKLANSLAIIGAGGIGIDVAVYACEANMQDENPYAQYYQNWGIDINLHHRAGMMLPQHNTVKRHIYLLQRKAEVIGKNLAKTTGWIHKSVLKKQGVKQISGVNYKKIDDQGLHIEQGGETQVLAVEQIVLCAGQTSNNFKQLVQEKTGRAENIHLIGGAFEAKELDAEAAIYQAALLAQKI</sequence>
<keyword evidence="9" id="KW-0411">Iron-sulfur</keyword>
<dbReference type="Pfam" id="PF00724">
    <property type="entry name" value="Oxidored_FMN"/>
    <property type="match status" value="1"/>
</dbReference>
<dbReference type="EMBL" id="JBELOE010000212">
    <property type="protein sequence ID" value="MER2492470.1"/>
    <property type="molecule type" value="Genomic_DNA"/>
</dbReference>
<dbReference type="InterPro" id="IPR051793">
    <property type="entry name" value="NADH:flavin_oxidoreductase"/>
</dbReference>
<dbReference type="SUPFAM" id="SSF51971">
    <property type="entry name" value="Nucleotide-binding domain"/>
    <property type="match status" value="1"/>
</dbReference>
<comment type="caution">
    <text evidence="12">The sequence shown here is derived from an EMBL/GenBank/DDBJ whole genome shotgun (WGS) entry which is preliminary data.</text>
</comment>
<keyword evidence="6" id="KW-0479">Metal-binding</keyword>
<dbReference type="SUPFAM" id="SSF51395">
    <property type="entry name" value="FMN-linked oxidoreductases"/>
    <property type="match status" value="1"/>
</dbReference>
<proteinExistence type="inferred from homology"/>
<dbReference type="Gene3D" id="3.50.50.60">
    <property type="entry name" value="FAD/NAD(P)-binding domain"/>
    <property type="match status" value="1"/>
</dbReference>
<dbReference type="RefSeq" id="WP_350401988.1">
    <property type="nucleotide sequence ID" value="NZ_JBELOE010000212.1"/>
</dbReference>
<dbReference type="Gene3D" id="3.20.20.70">
    <property type="entry name" value="Aldolase class I"/>
    <property type="match status" value="1"/>
</dbReference>
<dbReference type="PANTHER" id="PTHR42917:SF2">
    <property type="entry name" value="2,4-DIENOYL-COA REDUCTASE [(2E)-ENOYL-COA-PRODUCING]"/>
    <property type="match status" value="1"/>
</dbReference>
<protein>
    <submittedName>
        <fullName evidence="12">NADPH-dependent 2,4-dienoyl-CoA reductase</fullName>
        <ecNumber evidence="12">1.3.1.34</ecNumber>
    </submittedName>
</protein>
<evidence type="ECO:0000313" key="12">
    <source>
        <dbReference type="EMBL" id="MER2492470.1"/>
    </source>
</evidence>
<dbReference type="InterPro" id="IPR001155">
    <property type="entry name" value="OxRdtase_FMN_N"/>
</dbReference>
<evidence type="ECO:0000256" key="3">
    <source>
        <dbReference type="ARBA" id="ARBA00011048"/>
    </source>
</evidence>
<keyword evidence="4" id="KW-0285">Flavoprotein</keyword>
<keyword evidence="5" id="KW-0288">FMN</keyword>
<comment type="cofactor">
    <cofactor evidence="1">
        <name>FMN</name>
        <dbReference type="ChEBI" id="CHEBI:58210"/>
    </cofactor>
</comment>
<dbReference type="Proteomes" id="UP001467690">
    <property type="component" value="Unassembled WGS sequence"/>
</dbReference>
<evidence type="ECO:0000259" key="10">
    <source>
        <dbReference type="Pfam" id="PF00724"/>
    </source>
</evidence>
<evidence type="ECO:0000256" key="7">
    <source>
        <dbReference type="ARBA" id="ARBA00023002"/>
    </source>
</evidence>
<dbReference type="InterPro" id="IPR036188">
    <property type="entry name" value="FAD/NAD-bd_sf"/>
</dbReference>
<comment type="similarity">
    <text evidence="3">In the N-terminal section; belongs to the NADH:flavin oxidoreductase/NADH oxidase family.</text>
</comment>
<dbReference type="GO" id="GO:0008670">
    <property type="term" value="F:2,4-dienoyl-CoA reductase (NADPH) activity"/>
    <property type="evidence" value="ECO:0007669"/>
    <property type="project" value="UniProtKB-EC"/>
</dbReference>
<evidence type="ECO:0000256" key="6">
    <source>
        <dbReference type="ARBA" id="ARBA00022723"/>
    </source>
</evidence>
<keyword evidence="7 12" id="KW-0560">Oxidoreductase</keyword>
<evidence type="ECO:0000256" key="5">
    <source>
        <dbReference type="ARBA" id="ARBA00022643"/>
    </source>
</evidence>
<keyword evidence="13" id="KW-1185">Reference proteome</keyword>
<feature type="domain" description="NADH:flavin oxidoreductase/NADH oxidase N-terminal" evidence="10">
    <location>
        <begin position="6"/>
        <end position="328"/>
    </location>
</feature>
<evidence type="ECO:0000259" key="11">
    <source>
        <dbReference type="Pfam" id="PF07992"/>
    </source>
</evidence>
<dbReference type="SUPFAM" id="SSF51905">
    <property type="entry name" value="FAD/NAD(P)-binding domain"/>
    <property type="match status" value="1"/>
</dbReference>
<reference evidence="12 13" key="1">
    <citation type="submission" date="2024-06" db="EMBL/GenBank/DDBJ databases">
        <authorList>
            <person name="Chen R.Y."/>
        </authorList>
    </citation>
    <scope>NUCLEOTIDE SEQUENCE [LARGE SCALE GENOMIC DNA]</scope>
    <source>
        <strain evidence="12 13">D2</strain>
    </source>
</reference>
<dbReference type="PANTHER" id="PTHR42917">
    <property type="entry name" value="2,4-DIENOYL-COA REDUCTASE"/>
    <property type="match status" value="1"/>
</dbReference>